<dbReference type="GO" id="GO:0004519">
    <property type="term" value="F:endonuclease activity"/>
    <property type="evidence" value="ECO:0007669"/>
    <property type="project" value="UniProtKB-KW"/>
</dbReference>
<keyword evidence="2" id="KW-0540">Nuclease</keyword>
<dbReference type="OrthoDB" id="9813425at2"/>
<dbReference type="RefSeq" id="WP_104069471.1">
    <property type="nucleotide sequence ID" value="NZ_PRDS01000002.1"/>
</dbReference>
<evidence type="ECO:0000313" key="2">
    <source>
        <dbReference type="EMBL" id="PPB81632.1"/>
    </source>
</evidence>
<sequence length="234" mass="25253">MRLRLASYNLHKCLGMDRRRKPARNAKVIAALNADIVALQEVDHRLGQRPAAMPMGLLERATGLRVLAFALDGPSLGWHGQTILVRPEIAPIALRRIVLPGLEPRGAVLAELETRAGPLRVIGVHLGLVKRSRVMQLAAIRAAISHRPVMPTAILGDFNDWSASGCGEHLAPDFRLHAPGRTFPAPGPMGALDRIAVGFGLHLIDAGTFQAPPARIASDHLPIWADVWIGSPDD</sequence>
<dbReference type="PANTHER" id="PTHR14859:SF15">
    <property type="entry name" value="ENDONUCLEASE_EXONUCLEASE_PHOSPHATASE DOMAIN-CONTAINING PROTEIN"/>
    <property type="match status" value="1"/>
</dbReference>
<reference evidence="2 3" key="1">
    <citation type="submission" date="2018-01" db="EMBL/GenBank/DDBJ databases">
        <title>Genomic Encyclopedia of Archaeal and Bacterial Type Strains, Phase II (KMG-II): from individual species to whole genera.</title>
        <authorList>
            <person name="Goeker M."/>
        </authorList>
    </citation>
    <scope>NUCLEOTIDE SEQUENCE [LARGE SCALE GENOMIC DNA]</scope>
    <source>
        <strain evidence="2 3">DSM 12048</strain>
    </source>
</reference>
<dbReference type="GO" id="GO:0006506">
    <property type="term" value="P:GPI anchor biosynthetic process"/>
    <property type="evidence" value="ECO:0007669"/>
    <property type="project" value="TreeGrafter"/>
</dbReference>
<organism evidence="2 3">
    <name type="scientific">Albidovulum inexpectatum</name>
    <dbReference type="NCBI Taxonomy" id="196587"/>
    <lineage>
        <taxon>Bacteria</taxon>
        <taxon>Pseudomonadati</taxon>
        <taxon>Pseudomonadota</taxon>
        <taxon>Alphaproteobacteria</taxon>
        <taxon>Rhodobacterales</taxon>
        <taxon>Paracoccaceae</taxon>
        <taxon>Albidovulum</taxon>
    </lineage>
</organism>
<evidence type="ECO:0000313" key="3">
    <source>
        <dbReference type="Proteomes" id="UP000239736"/>
    </source>
</evidence>
<dbReference type="InterPro" id="IPR036691">
    <property type="entry name" value="Endo/exonu/phosph_ase_sf"/>
</dbReference>
<keyword evidence="2" id="KW-0378">Hydrolase</keyword>
<dbReference type="SUPFAM" id="SSF56219">
    <property type="entry name" value="DNase I-like"/>
    <property type="match status" value="1"/>
</dbReference>
<keyword evidence="2" id="KW-0255">Endonuclease</keyword>
<dbReference type="AlphaFoldDB" id="A0A2S5JJK7"/>
<name>A0A2S5JJK7_9RHOB</name>
<proteinExistence type="predicted"/>
<feature type="domain" description="Endonuclease/exonuclease/phosphatase" evidence="1">
    <location>
        <begin position="6"/>
        <end position="220"/>
    </location>
</feature>
<accession>A0A2S5JJK7</accession>
<dbReference type="PANTHER" id="PTHR14859">
    <property type="entry name" value="CALCOFLUOR WHITE HYPERSENSITIVE PROTEIN PRECURSOR"/>
    <property type="match status" value="1"/>
</dbReference>
<comment type="caution">
    <text evidence="2">The sequence shown here is derived from an EMBL/GenBank/DDBJ whole genome shotgun (WGS) entry which is preliminary data.</text>
</comment>
<dbReference type="InterPro" id="IPR005135">
    <property type="entry name" value="Endo/exonuclease/phosphatase"/>
</dbReference>
<protein>
    <submittedName>
        <fullName evidence="2">Endonuclease/exonuclease/phosphatase family metal-dependent hydrolase</fullName>
    </submittedName>
</protein>
<dbReference type="GO" id="GO:0016020">
    <property type="term" value="C:membrane"/>
    <property type="evidence" value="ECO:0007669"/>
    <property type="project" value="GOC"/>
</dbReference>
<dbReference type="Pfam" id="PF03372">
    <property type="entry name" value="Exo_endo_phos"/>
    <property type="match status" value="1"/>
</dbReference>
<dbReference type="EMBL" id="PRDS01000002">
    <property type="protein sequence ID" value="PPB81632.1"/>
    <property type="molecule type" value="Genomic_DNA"/>
</dbReference>
<dbReference type="GO" id="GO:0004527">
    <property type="term" value="F:exonuclease activity"/>
    <property type="evidence" value="ECO:0007669"/>
    <property type="project" value="UniProtKB-KW"/>
</dbReference>
<dbReference type="InterPro" id="IPR051916">
    <property type="entry name" value="GPI-anchor_lipid_remodeler"/>
</dbReference>
<dbReference type="Proteomes" id="UP000239736">
    <property type="component" value="Unassembled WGS sequence"/>
</dbReference>
<dbReference type="Gene3D" id="3.60.10.10">
    <property type="entry name" value="Endonuclease/exonuclease/phosphatase"/>
    <property type="match status" value="1"/>
</dbReference>
<gene>
    <name evidence="2" type="ORF">LV82_00841</name>
</gene>
<evidence type="ECO:0000259" key="1">
    <source>
        <dbReference type="Pfam" id="PF03372"/>
    </source>
</evidence>
<keyword evidence="3" id="KW-1185">Reference proteome</keyword>
<keyword evidence="2" id="KW-0269">Exonuclease</keyword>